<evidence type="ECO:0000313" key="3">
    <source>
        <dbReference type="WBParaSite" id="jg12275"/>
    </source>
</evidence>
<proteinExistence type="predicted"/>
<sequence>MGLPLSYLTGIAHTNMTKYTKEGNHPVEADEDYYTGDYSDPDDSSKSEKSSDSSSGDAPIECYCDETSCRFVSGIWLTCTQWGYSESTNYGYNIFESSLPVNHGLDLCADIFGEEFNRTSVEGVSRTSLHVWRQSKLQG</sequence>
<feature type="region of interest" description="Disordered" evidence="1">
    <location>
        <begin position="19"/>
        <end position="58"/>
    </location>
</feature>
<keyword evidence="2" id="KW-1185">Reference proteome</keyword>
<feature type="compositionally biased region" description="Basic and acidic residues" evidence="1">
    <location>
        <begin position="19"/>
        <end position="28"/>
    </location>
</feature>
<dbReference type="GO" id="GO:0070008">
    <property type="term" value="F:serine-type exopeptidase activity"/>
    <property type="evidence" value="ECO:0007669"/>
    <property type="project" value="InterPro"/>
</dbReference>
<protein>
    <submittedName>
        <fullName evidence="3">Uncharacterized protein</fullName>
    </submittedName>
</protein>
<name>A0A915CSY5_9BILA</name>
<dbReference type="GO" id="GO:0006508">
    <property type="term" value="P:proteolysis"/>
    <property type="evidence" value="ECO:0007669"/>
    <property type="project" value="InterPro"/>
</dbReference>
<dbReference type="WBParaSite" id="jg12275">
    <property type="protein sequence ID" value="jg12275"/>
    <property type="gene ID" value="jg12275"/>
</dbReference>
<dbReference type="InterPro" id="IPR008758">
    <property type="entry name" value="Peptidase_S28"/>
</dbReference>
<reference evidence="3" key="1">
    <citation type="submission" date="2022-11" db="UniProtKB">
        <authorList>
            <consortium name="WormBaseParasite"/>
        </authorList>
    </citation>
    <scope>IDENTIFICATION</scope>
</reference>
<accession>A0A915CSY5</accession>
<dbReference type="Proteomes" id="UP000887574">
    <property type="component" value="Unplaced"/>
</dbReference>
<dbReference type="Pfam" id="PF05577">
    <property type="entry name" value="Peptidase_S28"/>
    <property type="match status" value="1"/>
</dbReference>
<evidence type="ECO:0000256" key="1">
    <source>
        <dbReference type="SAM" id="MobiDB-lite"/>
    </source>
</evidence>
<evidence type="ECO:0000313" key="2">
    <source>
        <dbReference type="Proteomes" id="UP000887574"/>
    </source>
</evidence>
<organism evidence="2 3">
    <name type="scientific">Ditylenchus dipsaci</name>
    <dbReference type="NCBI Taxonomy" id="166011"/>
    <lineage>
        <taxon>Eukaryota</taxon>
        <taxon>Metazoa</taxon>
        <taxon>Ecdysozoa</taxon>
        <taxon>Nematoda</taxon>
        <taxon>Chromadorea</taxon>
        <taxon>Rhabditida</taxon>
        <taxon>Tylenchina</taxon>
        <taxon>Tylenchomorpha</taxon>
        <taxon>Sphaerularioidea</taxon>
        <taxon>Anguinidae</taxon>
        <taxon>Anguininae</taxon>
        <taxon>Ditylenchus</taxon>
    </lineage>
</organism>
<feature type="compositionally biased region" description="Acidic residues" evidence="1">
    <location>
        <begin position="29"/>
        <end position="42"/>
    </location>
</feature>
<dbReference type="AlphaFoldDB" id="A0A915CSY5"/>